<dbReference type="InterPro" id="IPR016024">
    <property type="entry name" value="ARM-type_fold"/>
</dbReference>
<dbReference type="RefSeq" id="WP_145183184.1">
    <property type="nucleotide sequence ID" value="NZ_CP036266.1"/>
</dbReference>
<evidence type="ECO:0000313" key="2">
    <source>
        <dbReference type="EMBL" id="QDT20412.1"/>
    </source>
</evidence>
<dbReference type="EMBL" id="CP036266">
    <property type="protein sequence ID" value="QDT20412.1"/>
    <property type="molecule type" value="Genomic_DNA"/>
</dbReference>
<dbReference type="SUPFAM" id="SSF48371">
    <property type="entry name" value="ARM repeat"/>
    <property type="match status" value="1"/>
</dbReference>
<dbReference type="OrthoDB" id="291762at2"/>
<keyword evidence="3" id="KW-1185">Reference proteome</keyword>
<feature type="signal peptide" evidence="1">
    <location>
        <begin position="1"/>
        <end position="29"/>
    </location>
</feature>
<dbReference type="InterPro" id="IPR011989">
    <property type="entry name" value="ARM-like"/>
</dbReference>
<gene>
    <name evidence="2" type="ORF">HG66A1_21980</name>
</gene>
<protein>
    <recommendedName>
        <fullName evidence="4">HEAT repeat domain-containing protein</fullName>
    </recommendedName>
</protein>
<dbReference type="AlphaFoldDB" id="A0A517PM16"/>
<dbReference type="Gene3D" id="1.25.10.10">
    <property type="entry name" value="Leucine-rich Repeat Variant"/>
    <property type="match status" value="1"/>
</dbReference>
<proteinExistence type="predicted"/>
<accession>A0A517PM16</accession>
<evidence type="ECO:0008006" key="4">
    <source>
        <dbReference type="Google" id="ProtNLM"/>
    </source>
</evidence>
<feature type="chain" id="PRO_5022079206" description="HEAT repeat domain-containing protein" evidence="1">
    <location>
        <begin position="30"/>
        <end position="512"/>
    </location>
</feature>
<name>A0A517PM16_9PLAN</name>
<reference evidence="2 3" key="1">
    <citation type="submission" date="2019-02" db="EMBL/GenBank/DDBJ databases">
        <title>Deep-cultivation of Planctomycetes and their phenomic and genomic characterization uncovers novel biology.</title>
        <authorList>
            <person name="Wiegand S."/>
            <person name="Jogler M."/>
            <person name="Boedeker C."/>
            <person name="Pinto D."/>
            <person name="Vollmers J."/>
            <person name="Rivas-Marin E."/>
            <person name="Kohn T."/>
            <person name="Peeters S.H."/>
            <person name="Heuer A."/>
            <person name="Rast P."/>
            <person name="Oberbeckmann S."/>
            <person name="Bunk B."/>
            <person name="Jeske O."/>
            <person name="Meyerdierks A."/>
            <person name="Storesund J.E."/>
            <person name="Kallscheuer N."/>
            <person name="Luecker S."/>
            <person name="Lage O.M."/>
            <person name="Pohl T."/>
            <person name="Merkel B.J."/>
            <person name="Hornburger P."/>
            <person name="Mueller R.-W."/>
            <person name="Bruemmer F."/>
            <person name="Labrenz M."/>
            <person name="Spormann A.M."/>
            <person name="Op den Camp H."/>
            <person name="Overmann J."/>
            <person name="Amann R."/>
            <person name="Jetten M.S.M."/>
            <person name="Mascher T."/>
            <person name="Medema M.H."/>
            <person name="Devos D.P."/>
            <person name="Kaster A.-K."/>
            <person name="Ovreas L."/>
            <person name="Rohde M."/>
            <person name="Galperin M.Y."/>
            <person name="Jogler C."/>
        </authorList>
    </citation>
    <scope>NUCLEOTIDE SEQUENCE [LARGE SCALE GENOMIC DNA]</scope>
    <source>
        <strain evidence="2 3">HG66A1</strain>
    </source>
</reference>
<keyword evidence="1" id="KW-0732">Signal</keyword>
<dbReference type="Proteomes" id="UP000320421">
    <property type="component" value="Chromosome"/>
</dbReference>
<organism evidence="2 3">
    <name type="scientific">Gimesia chilikensis</name>
    <dbReference type="NCBI Taxonomy" id="2605989"/>
    <lineage>
        <taxon>Bacteria</taxon>
        <taxon>Pseudomonadati</taxon>
        <taxon>Planctomycetota</taxon>
        <taxon>Planctomycetia</taxon>
        <taxon>Planctomycetales</taxon>
        <taxon>Planctomycetaceae</taxon>
        <taxon>Gimesia</taxon>
    </lineage>
</organism>
<evidence type="ECO:0000313" key="3">
    <source>
        <dbReference type="Proteomes" id="UP000320421"/>
    </source>
</evidence>
<sequence length="512" mass="56916" precursor="true">MHSNTFRELRRCFGLVLFLTAGLPALLSAADPVALKYQWKQGQELAYRIEIEVDLEDSTELLSGIEQYRVTEATDHSLTIRCTGSLNSIRNIKHKQGRRLIIPPAPRMPHSNPFAGLTGSMAGVMNPHEIVMNRFGEIETIKGSSLLPYLIGHLSQINLIPLSPAGKAEWSEQDKAKISVISSDRMALPFRGPNVEKTLEAKKSTEYVIEAEQGNLVTIKVQHSYRTIAMVEDGPEVELTGSGQIQFDKQQGAVKELKLNYKMVRRSESSTHRIPITITSHQLTAEELAQQQAAQAELRKKHEAEMQKREAAAKFEVPKNLDAELTGILQDLSTTNLLQRKAALKKLIQAKPTKKNPEVARILIGLLESKDITIVKDASEALVVWSTKENIPAMIQLLPEVNILGQENVMQAILQLQTDEGTEAVAGLLCDRSRAHQAGNQLIKYGSDAEDAVLEQLAPEDFLTTVNVMRVLKEIGTEKSLKKIDEVTRTTKNKSFRFQAASTVRAIEARVK</sequence>
<evidence type="ECO:0000256" key="1">
    <source>
        <dbReference type="SAM" id="SignalP"/>
    </source>
</evidence>